<evidence type="ECO:0000259" key="2">
    <source>
        <dbReference type="Pfam" id="PF01965"/>
    </source>
</evidence>
<keyword evidence="4" id="KW-1185">Reference proteome</keyword>
<dbReference type="Pfam" id="PF01965">
    <property type="entry name" value="DJ-1_PfpI"/>
    <property type="match status" value="1"/>
</dbReference>
<dbReference type="GO" id="GO:0006508">
    <property type="term" value="P:proteolysis"/>
    <property type="evidence" value="ECO:0007669"/>
    <property type="project" value="UniProtKB-KW"/>
</dbReference>
<dbReference type="InterPro" id="IPR002818">
    <property type="entry name" value="DJ-1/PfpI"/>
</dbReference>
<dbReference type="Gene3D" id="3.40.50.880">
    <property type="match status" value="1"/>
</dbReference>
<dbReference type="InterPro" id="IPR006286">
    <property type="entry name" value="C56_PfpI-like"/>
</dbReference>
<keyword evidence="3" id="KW-0645">Protease</keyword>
<dbReference type="SUPFAM" id="SSF52317">
    <property type="entry name" value="Class I glutamine amidotransferase-like"/>
    <property type="match status" value="1"/>
</dbReference>
<protein>
    <submittedName>
        <fullName evidence="3">Protease I</fullName>
        <ecNumber evidence="3">3.2.-.-</ecNumber>
    </submittedName>
</protein>
<dbReference type="Proteomes" id="UP001519343">
    <property type="component" value="Unassembled WGS sequence"/>
</dbReference>
<keyword evidence="3" id="KW-0326">Glycosidase</keyword>
<dbReference type="EC" id="3.2.-.-" evidence="3"/>
<feature type="domain" description="DJ-1/PfpI" evidence="2">
    <location>
        <begin position="8"/>
        <end position="171"/>
    </location>
</feature>
<reference evidence="3 4" key="1">
    <citation type="submission" date="2021-03" db="EMBL/GenBank/DDBJ databases">
        <title>Genomic Encyclopedia of Type Strains, Phase IV (KMG-IV): sequencing the most valuable type-strain genomes for metagenomic binning, comparative biology and taxonomic classification.</title>
        <authorList>
            <person name="Goeker M."/>
        </authorList>
    </citation>
    <scope>NUCLEOTIDE SEQUENCE [LARGE SCALE GENOMIC DNA]</scope>
    <source>
        <strain evidence="3 4">DSM 24738</strain>
    </source>
</reference>
<name>A0ABS4GNR9_9BACL</name>
<sequence length="176" mass="19324">MNMNLNGKRILVLTDNYFEESEVIYTIYRLREEEAEVVVAAPGKSPLTGKNHMHPFPVDASVDNISSESFDGVVIPGGFAPDLLRRSGRVLDLVREFNEQEKPIAAVCHGGWVLISAGIVNGRKATSVSAIRDDMVNAGVNFLDEPVVVDSNLITSRVPADMGPWMKAIIKAFIER</sequence>
<keyword evidence="3" id="KW-0378">Hydrolase</keyword>
<gene>
    <name evidence="3" type="ORF">J2Z37_001877</name>
</gene>
<evidence type="ECO:0000313" key="3">
    <source>
        <dbReference type="EMBL" id="MBP1931876.1"/>
    </source>
</evidence>
<comment type="similarity">
    <text evidence="1">Belongs to the peptidase C56 family.</text>
</comment>
<comment type="caution">
    <text evidence="3">The sequence shown here is derived from an EMBL/GenBank/DDBJ whole genome shotgun (WGS) entry which is preliminary data.</text>
</comment>
<organism evidence="3 4">
    <name type="scientific">Ammoniphilus resinae</name>
    <dbReference type="NCBI Taxonomy" id="861532"/>
    <lineage>
        <taxon>Bacteria</taxon>
        <taxon>Bacillati</taxon>
        <taxon>Bacillota</taxon>
        <taxon>Bacilli</taxon>
        <taxon>Bacillales</taxon>
        <taxon>Paenibacillaceae</taxon>
        <taxon>Aneurinibacillus group</taxon>
        <taxon>Ammoniphilus</taxon>
    </lineage>
</organism>
<dbReference type="GO" id="GO:0016798">
    <property type="term" value="F:hydrolase activity, acting on glycosyl bonds"/>
    <property type="evidence" value="ECO:0007669"/>
    <property type="project" value="UniProtKB-KW"/>
</dbReference>
<dbReference type="CDD" id="cd03134">
    <property type="entry name" value="GATase1_PfpI_like"/>
    <property type="match status" value="1"/>
</dbReference>
<evidence type="ECO:0000256" key="1">
    <source>
        <dbReference type="ARBA" id="ARBA00008542"/>
    </source>
</evidence>
<dbReference type="EMBL" id="JAGGKT010000004">
    <property type="protein sequence ID" value="MBP1931876.1"/>
    <property type="molecule type" value="Genomic_DNA"/>
</dbReference>
<dbReference type="PANTHER" id="PTHR42733">
    <property type="entry name" value="DJ-1 PROTEIN"/>
    <property type="match status" value="1"/>
</dbReference>
<dbReference type="InterPro" id="IPR029062">
    <property type="entry name" value="Class_I_gatase-like"/>
</dbReference>
<dbReference type="PROSITE" id="PS51276">
    <property type="entry name" value="PEPTIDASE_C56_PFPI"/>
    <property type="match status" value="1"/>
</dbReference>
<dbReference type="GO" id="GO:0008233">
    <property type="term" value="F:peptidase activity"/>
    <property type="evidence" value="ECO:0007669"/>
    <property type="project" value="UniProtKB-KW"/>
</dbReference>
<evidence type="ECO:0000313" key="4">
    <source>
        <dbReference type="Proteomes" id="UP001519343"/>
    </source>
</evidence>
<accession>A0ABS4GNR9</accession>
<dbReference type="NCBIfam" id="TIGR01382">
    <property type="entry name" value="PfpI"/>
    <property type="match status" value="1"/>
</dbReference>
<proteinExistence type="inferred from homology"/>
<dbReference type="RefSeq" id="WP_342453803.1">
    <property type="nucleotide sequence ID" value="NZ_JAGGKT010000004.1"/>
</dbReference>